<dbReference type="PROSITE" id="PS00198">
    <property type="entry name" value="4FE4S_FER_1"/>
    <property type="match status" value="1"/>
</dbReference>
<evidence type="ECO:0000256" key="1">
    <source>
        <dbReference type="ARBA" id="ARBA00022723"/>
    </source>
</evidence>
<dbReference type="RefSeq" id="WP_155322834.1">
    <property type="nucleotide sequence ID" value="NZ_AP021876.1"/>
</dbReference>
<evidence type="ECO:0000313" key="6">
    <source>
        <dbReference type="Proteomes" id="UP000425960"/>
    </source>
</evidence>
<sequence>MDKWLKKRLDQYDAWFEDRKVPFTSKVVPIAESLTDKQWVLPTEQVIRFITDARSFAVGNCVCRTRYRRCDNPVDVCVFLNDTSDQLVKKGHARRIALDLLVEKLHQANKHGMVHLTLYSPSQYPYAICSCCRCCCHELQLLLKYDRKDLIAGSEYIAVWDHERCTHCGICVDRCVFGARTIENGGVQYDPEKCYGCGLCATICPNDAIKMERRPA</sequence>
<evidence type="ECO:0000256" key="2">
    <source>
        <dbReference type="ARBA" id="ARBA00023004"/>
    </source>
</evidence>
<evidence type="ECO:0000313" key="5">
    <source>
        <dbReference type="EMBL" id="BBO82349.1"/>
    </source>
</evidence>
<evidence type="ECO:0000256" key="3">
    <source>
        <dbReference type="ARBA" id="ARBA00023014"/>
    </source>
</evidence>
<name>A0A5K7ZQA6_9BACT</name>
<dbReference type="Gene3D" id="3.30.70.20">
    <property type="match status" value="1"/>
</dbReference>
<dbReference type="EMBL" id="AP021876">
    <property type="protein sequence ID" value="BBO82349.1"/>
    <property type="molecule type" value="Genomic_DNA"/>
</dbReference>
<proteinExistence type="predicted"/>
<keyword evidence="1" id="KW-0479">Metal-binding</keyword>
<gene>
    <name evidence="5" type="ORF">DSCO28_29150</name>
</gene>
<dbReference type="InterPro" id="IPR017900">
    <property type="entry name" value="4Fe4S_Fe_S_CS"/>
</dbReference>
<dbReference type="Proteomes" id="UP000425960">
    <property type="component" value="Chromosome"/>
</dbReference>
<dbReference type="AlphaFoldDB" id="A0A5K7ZQA6"/>
<keyword evidence="3" id="KW-0411">Iron-sulfur</keyword>
<organism evidence="5 6">
    <name type="scientific">Desulfosarcina ovata subsp. sediminis</name>
    <dbReference type="NCBI Taxonomy" id="885957"/>
    <lineage>
        <taxon>Bacteria</taxon>
        <taxon>Pseudomonadati</taxon>
        <taxon>Thermodesulfobacteriota</taxon>
        <taxon>Desulfobacteria</taxon>
        <taxon>Desulfobacterales</taxon>
        <taxon>Desulfosarcinaceae</taxon>
        <taxon>Desulfosarcina</taxon>
    </lineage>
</organism>
<protein>
    <recommendedName>
        <fullName evidence="4">4Fe-4S ferredoxin-type domain-containing protein</fullName>
    </recommendedName>
</protein>
<dbReference type="PROSITE" id="PS51379">
    <property type="entry name" value="4FE4S_FER_2"/>
    <property type="match status" value="2"/>
</dbReference>
<reference evidence="5 6" key="1">
    <citation type="submission" date="2019-11" db="EMBL/GenBank/DDBJ databases">
        <title>Comparative genomics of hydrocarbon-degrading Desulfosarcina strains.</title>
        <authorList>
            <person name="Watanabe M."/>
            <person name="Kojima H."/>
            <person name="Fukui M."/>
        </authorList>
    </citation>
    <scope>NUCLEOTIDE SEQUENCE [LARGE SCALE GENOMIC DNA]</scope>
    <source>
        <strain evidence="5 6">28bB2T</strain>
    </source>
</reference>
<dbReference type="InterPro" id="IPR017896">
    <property type="entry name" value="4Fe4S_Fe-S-bd"/>
</dbReference>
<dbReference type="GO" id="GO:0046872">
    <property type="term" value="F:metal ion binding"/>
    <property type="evidence" value="ECO:0007669"/>
    <property type="project" value="UniProtKB-KW"/>
</dbReference>
<dbReference type="Pfam" id="PF00037">
    <property type="entry name" value="Fer4"/>
    <property type="match status" value="2"/>
</dbReference>
<feature type="domain" description="4Fe-4S ferredoxin-type" evidence="4">
    <location>
        <begin position="185"/>
        <end position="214"/>
    </location>
</feature>
<accession>A0A5K7ZQA6</accession>
<dbReference type="KEGG" id="dov:DSCO28_29150"/>
<dbReference type="GO" id="GO:0051536">
    <property type="term" value="F:iron-sulfur cluster binding"/>
    <property type="evidence" value="ECO:0007669"/>
    <property type="project" value="UniProtKB-KW"/>
</dbReference>
<keyword evidence="2" id="KW-0408">Iron</keyword>
<evidence type="ECO:0000259" key="4">
    <source>
        <dbReference type="PROSITE" id="PS51379"/>
    </source>
</evidence>
<feature type="domain" description="4Fe-4S ferredoxin-type" evidence="4">
    <location>
        <begin position="156"/>
        <end position="184"/>
    </location>
</feature>
<dbReference type="SUPFAM" id="SSF54862">
    <property type="entry name" value="4Fe-4S ferredoxins"/>
    <property type="match status" value="1"/>
</dbReference>